<organism evidence="1 2">
    <name type="scientific">Datura stramonium</name>
    <name type="common">Jimsonweed</name>
    <name type="synonym">Common thornapple</name>
    <dbReference type="NCBI Taxonomy" id="4076"/>
    <lineage>
        <taxon>Eukaryota</taxon>
        <taxon>Viridiplantae</taxon>
        <taxon>Streptophyta</taxon>
        <taxon>Embryophyta</taxon>
        <taxon>Tracheophyta</taxon>
        <taxon>Spermatophyta</taxon>
        <taxon>Magnoliopsida</taxon>
        <taxon>eudicotyledons</taxon>
        <taxon>Gunneridae</taxon>
        <taxon>Pentapetalae</taxon>
        <taxon>asterids</taxon>
        <taxon>lamiids</taxon>
        <taxon>Solanales</taxon>
        <taxon>Solanaceae</taxon>
        <taxon>Solanoideae</taxon>
        <taxon>Datureae</taxon>
        <taxon>Datura</taxon>
    </lineage>
</organism>
<dbReference type="PANTHER" id="PTHR13391">
    <property type="entry name" value="MITOCHONDRIAL DISTRIBUTION REGULATOR MISATO"/>
    <property type="match status" value="1"/>
</dbReference>
<dbReference type="InterPro" id="IPR049942">
    <property type="entry name" value="DML1/Misato"/>
</dbReference>
<evidence type="ECO:0000313" key="2">
    <source>
        <dbReference type="Proteomes" id="UP000823775"/>
    </source>
</evidence>
<evidence type="ECO:0000313" key="1">
    <source>
        <dbReference type="EMBL" id="MCD7447158.1"/>
    </source>
</evidence>
<dbReference type="Proteomes" id="UP000823775">
    <property type="component" value="Unassembled WGS sequence"/>
</dbReference>
<dbReference type="EMBL" id="JACEIK010000030">
    <property type="protein sequence ID" value="MCD7447158.1"/>
    <property type="molecule type" value="Genomic_DNA"/>
</dbReference>
<keyword evidence="2" id="KW-1185">Reference proteome</keyword>
<dbReference type="PANTHER" id="PTHR13391:SF0">
    <property type="entry name" value="PROTEIN MISATO HOMOLOG 1"/>
    <property type="match status" value="1"/>
</dbReference>
<name>A0ABS8RK84_DATST</name>
<protein>
    <submittedName>
        <fullName evidence="1">Uncharacterized protein</fullName>
    </submittedName>
</protein>
<accession>A0ABS8RK84</accession>
<proteinExistence type="predicted"/>
<gene>
    <name evidence="1" type="ORF">HAX54_024738</name>
</gene>
<comment type="caution">
    <text evidence="1">The sequence shown here is derived from an EMBL/GenBank/DDBJ whole genome shotgun (WGS) entry which is preliminary data.</text>
</comment>
<reference evidence="1 2" key="1">
    <citation type="journal article" date="2021" name="BMC Genomics">
        <title>Datura genome reveals duplications of psychoactive alkaloid biosynthetic genes and high mutation rate following tissue culture.</title>
        <authorList>
            <person name="Rajewski A."/>
            <person name="Carter-House D."/>
            <person name="Stajich J."/>
            <person name="Litt A."/>
        </authorList>
    </citation>
    <scope>NUCLEOTIDE SEQUENCE [LARGE SCALE GENOMIC DNA]</scope>
    <source>
        <strain evidence="1">AR-01</strain>
    </source>
</reference>
<sequence>MAMEKVSGENIVSFVIGRASQFLCIKDERPYHFSAVYASAMHSFCLPFRMKQSGSSAESICTSGALDMYGIVQMLAGQMRQNVITTLDVAMPAPCLSGSKRALINEVKDAVEASYNNSVTRPKFSHLSASTCPLPIPLPVPLIFANMIGQHDELLKSSISGSSSRGSLEVHSISMSTRLRSSTAVLPFFGK</sequence>